<protein>
    <submittedName>
        <fullName evidence="1">Uncharacterized protein</fullName>
    </submittedName>
</protein>
<sequence length="108" mass="12510">MGTTNFNFTLTLNNDEFIKVGEELYTTRQNLTHKEPRIHLIGKNCLDALKPFEGRLTKTVIKEWLLLAKVLDASCDSMNQWDEKKIIEELIAGHPHPISWYLDNCKLP</sequence>
<comment type="caution">
    <text evidence="1">The sequence shown here is derived from an EMBL/GenBank/DDBJ whole genome shotgun (WGS) entry which is preliminary data.</text>
</comment>
<organism evidence="1 2">
    <name type="scientific">Breznakibacter xylanolyticus</name>
    <dbReference type="NCBI Taxonomy" id="990"/>
    <lineage>
        <taxon>Bacteria</taxon>
        <taxon>Pseudomonadati</taxon>
        <taxon>Bacteroidota</taxon>
        <taxon>Bacteroidia</taxon>
        <taxon>Marinilabiliales</taxon>
        <taxon>Marinilabiliaceae</taxon>
        <taxon>Breznakibacter</taxon>
    </lineage>
</organism>
<gene>
    <name evidence="1" type="ORF">LX69_02260</name>
</gene>
<evidence type="ECO:0000313" key="2">
    <source>
        <dbReference type="Proteomes" id="UP000249239"/>
    </source>
</evidence>
<dbReference type="EMBL" id="QKZK01000017">
    <property type="protein sequence ID" value="PZX15172.1"/>
    <property type="molecule type" value="Genomic_DNA"/>
</dbReference>
<accession>A0A2W7NVC2</accession>
<dbReference type="Proteomes" id="UP000249239">
    <property type="component" value="Unassembled WGS sequence"/>
</dbReference>
<name>A0A2W7NVC2_9BACT</name>
<reference evidence="1 2" key="1">
    <citation type="submission" date="2018-06" db="EMBL/GenBank/DDBJ databases">
        <title>Genomic Encyclopedia of Archaeal and Bacterial Type Strains, Phase II (KMG-II): from individual species to whole genera.</title>
        <authorList>
            <person name="Goeker M."/>
        </authorList>
    </citation>
    <scope>NUCLEOTIDE SEQUENCE [LARGE SCALE GENOMIC DNA]</scope>
    <source>
        <strain evidence="1 2">DSM 6779</strain>
    </source>
</reference>
<dbReference type="OrthoDB" id="1120973at2"/>
<dbReference type="AlphaFoldDB" id="A0A2W7NVC2"/>
<proteinExistence type="predicted"/>
<keyword evidence="2" id="KW-1185">Reference proteome</keyword>
<evidence type="ECO:0000313" key="1">
    <source>
        <dbReference type="EMBL" id="PZX15172.1"/>
    </source>
</evidence>
<dbReference type="RefSeq" id="WP_111446117.1">
    <property type="nucleotide sequence ID" value="NZ_QKZK01000017.1"/>
</dbReference>